<evidence type="ECO:0000313" key="2">
    <source>
        <dbReference type="EMBL" id="QQA18744.1"/>
    </source>
</evidence>
<proteinExistence type="predicted"/>
<dbReference type="EMBL" id="CP065877">
    <property type="protein sequence ID" value="QQA18744.1"/>
    <property type="molecule type" value="Genomic_DNA"/>
</dbReference>
<accession>A0A7T3SB29</accession>
<evidence type="ECO:0008006" key="4">
    <source>
        <dbReference type="Google" id="ProtNLM"/>
    </source>
</evidence>
<feature type="compositionally biased region" description="Basic and acidic residues" evidence="1">
    <location>
        <begin position="173"/>
        <end position="194"/>
    </location>
</feature>
<name>A0A7T3SB29_BACMY</name>
<sequence>MKVVEEDATEKLQDSKLFPYIEEASYKEGGKKEDRTSVNININVDERFSDLETMEKYEVMQDAVNKLDGSSSLIKCGNDNRCIYDNLHISDGNDKYTMDVFYKELVINDNKKYTKSDYNSDMNQIKKKEEPVNTTTNSNSVPSSSAGQEAPSTYDPKKDSANYDANGNYKPVDQMKPEEIKKELEGFLEDSLKR</sequence>
<feature type="compositionally biased region" description="Low complexity" evidence="1">
    <location>
        <begin position="132"/>
        <end position="145"/>
    </location>
</feature>
<evidence type="ECO:0000256" key="1">
    <source>
        <dbReference type="SAM" id="MobiDB-lite"/>
    </source>
</evidence>
<dbReference type="Proteomes" id="UP000596196">
    <property type="component" value="Chromosome"/>
</dbReference>
<keyword evidence="3" id="KW-1185">Reference proteome</keyword>
<evidence type="ECO:0000313" key="3">
    <source>
        <dbReference type="Proteomes" id="UP000596196"/>
    </source>
</evidence>
<gene>
    <name evidence="2" type="ORF">I6G81_05535</name>
</gene>
<protein>
    <recommendedName>
        <fullName evidence="4">Lipoprotein</fullName>
    </recommendedName>
</protein>
<organism evidence="2 3">
    <name type="scientific">Bacillus mycoides</name>
    <dbReference type="NCBI Taxonomy" id="1405"/>
    <lineage>
        <taxon>Bacteria</taxon>
        <taxon>Bacillati</taxon>
        <taxon>Bacillota</taxon>
        <taxon>Bacilli</taxon>
        <taxon>Bacillales</taxon>
        <taxon>Bacillaceae</taxon>
        <taxon>Bacillus</taxon>
        <taxon>Bacillus cereus group</taxon>
    </lineage>
</organism>
<reference evidence="2 3" key="1">
    <citation type="submission" date="2020-12" db="EMBL/GenBank/DDBJ databases">
        <title>FDA dAtabase for Regulatory Grade micrObial Sequences (FDA-ARGOS): Supporting development and validation of Infectious Disease Dx tests.</title>
        <authorList>
            <person name="Nelson B."/>
            <person name="Plummer A."/>
            <person name="Tallon L."/>
            <person name="Sadzewicz L."/>
            <person name="Zhao X."/>
            <person name="Boylan J."/>
            <person name="Ott S."/>
            <person name="Bowen H."/>
            <person name="Vavikolanu K."/>
            <person name="Mehta A."/>
            <person name="Aluvathingal J."/>
            <person name="Nadendla S."/>
            <person name="Myers T."/>
            <person name="Yan Y."/>
            <person name="Sichtig H."/>
        </authorList>
    </citation>
    <scope>NUCLEOTIDE SEQUENCE [LARGE SCALE GENOMIC DNA]</scope>
    <source>
        <strain evidence="2 3">FDAARGOS_924</strain>
    </source>
</reference>
<feature type="region of interest" description="Disordered" evidence="1">
    <location>
        <begin position="116"/>
        <end position="194"/>
    </location>
</feature>